<reference evidence="20 21" key="1">
    <citation type="submission" date="2024-10" db="EMBL/GenBank/DDBJ databases">
        <title>Updated reference genomes for cyclostephanoid diatoms.</title>
        <authorList>
            <person name="Roberts W.R."/>
            <person name="Alverson A.J."/>
        </authorList>
    </citation>
    <scope>NUCLEOTIDE SEQUENCE [LARGE SCALE GENOMIC DNA]</scope>
    <source>
        <strain evidence="20 21">AJA228-03</strain>
    </source>
</reference>
<keyword evidence="12" id="KW-0238">DNA-binding</keyword>
<dbReference type="SUPFAM" id="SSF48403">
    <property type="entry name" value="Ankyrin repeat"/>
    <property type="match status" value="1"/>
</dbReference>
<comment type="caution">
    <text evidence="20">The sequence shown here is derived from an EMBL/GenBank/DDBJ whole genome shotgun (WGS) entry which is preliminary data.</text>
</comment>
<dbReference type="Gene3D" id="3.40.800.20">
    <property type="entry name" value="Histone deacetylase domain"/>
    <property type="match status" value="2"/>
</dbReference>
<keyword evidence="11" id="KW-0482">Metalloprotease</keyword>
<feature type="compositionally biased region" description="Low complexity" evidence="16">
    <location>
        <begin position="255"/>
        <end position="264"/>
    </location>
</feature>
<evidence type="ECO:0000256" key="13">
    <source>
        <dbReference type="ARBA" id="ARBA00023163"/>
    </source>
</evidence>
<keyword evidence="7" id="KW-0378">Hydrolase</keyword>
<keyword evidence="9" id="KW-0156">Chromatin regulator</keyword>
<evidence type="ECO:0000256" key="8">
    <source>
        <dbReference type="ARBA" id="ARBA00022833"/>
    </source>
</evidence>
<dbReference type="Gene3D" id="1.10.10.60">
    <property type="entry name" value="Homeodomain-like"/>
    <property type="match status" value="1"/>
</dbReference>
<dbReference type="GO" id="GO:0003677">
    <property type="term" value="F:DNA binding"/>
    <property type="evidence" value="ECO:0007669"/>
    <property type="project" value="UniProtKB-KW"/>
</dbReference>
<dbReference type="Pfam" id="PF00249">
    <property type="entry name" value="Myb_DNA-binding"/>
    <property type="match status" value="1"/>
</dbReference>
<dbReference type="InterPro" id="IPR009057">
    <property type="entry name" value="Homeodomain-like_sf"/>
</dbReference>
<dbReference type="InterPro" id="IPR017884">
    <property type="entry name" value="SANT_dom"/>
</dbReference>
<sequence length="1368" mass="146482">MDGGGGVAINIAHHHHAYPSPSGGGPATITVVGGAGGGEGGGGQLLGDIGGIATFAPSATTTTTTTSTTNAGKQQPPQAARPGPYVPSTPTERKQQQHQKQHATTTKSPSDRVVDTGNEHTGRWTKEEHEAFLSGLTTHGKDWKMVAACVKTRTVVQTRTHAQKYFQKLSKGEGRGYIEVNSSPVTDVVGSMSTGPPVGSEIPGAQQAPSGKISNPMVSTGGLGGGGHPSTEKKTPKKRVSKSSAPASVTIPSVQNQQLPQQMQHRQHNLQKHQVSVATGRSPSNISRSYSSEAASGLLNMFNDRTATLGPPSSTAHTSPSSQLKHGFTTTANSKILDDASLPARAPGHRFDVASNDATFEAMTTLPQWTSEAAATLAQPIVAAGRMSIVAPTYDDMIQVGKFPEPSPAACGKRKMDEIAAAHMLAGVVGRATDAMSSTSNGEQPSPNKRSSAVIGTAVTASALTTPAEGANRQSSLSEYLAGVFEDEDAATPPPPPVEDFAPNSPFSAAAAAIANAEFLSLSGSSMAGRGLALQIVNPDTFGGNNNSVFRRHLLNGQASPRTPWDCQLEALVSQVRSQELYPPQPQDSLVSTDEAVMLNEAELEALITPVILPPPLRNPRSDFQLAIFRGSVADVSQICSDLSTSKSPVVNQRNEAGYFPLHSAVALGLLDEFGLNCRESLEICQLLIDNGADVTCRDKDGNTPVHWAARAGHSGVLGLLLVRNCPLDVQNNSGETALHWAMRAGERGAGVVKVLVENGARVNVFNRNFKRPLDVAAEGFAGLNEGAESSNKNVSPACSNKPDIRERRTSRWDLMRCSSQCRTLVLYHQECLDHLAKSDADWEVPDRIENIMSILTTRTTESCVPDDELSFKPCELTISNEFERATLELLSRIHSAEYLAFINDLSKELERKRKQHLIEESHSNTEGIVQEKPRTVVPFTPMVQRKIMKDATTKEDLHSDTAFCAGSLKAARRAAGAVQHAVDCVLVGRNRNAFCIVRPPGHHAGINGLLSDAESCGFCLFNNVAAGAMHALSDEKHRPRCERCAIVDIDAHHGNGTEEIVRKCHDSGRLLFFSVHLYDYDNPKKGTFQYKFYPGTGAEDEVTHNIINVPIAPLWREKDVVKSLSLASNGGAATTQPRQTRQTRLRSKEDAALQTVPSLPDLSKCANEETVPDAASKTVNGNTSLESSSVASDSSLSSKPRAPLPSASPHYPPHYLMGVGRLAYRRAIQHRLLPALRAFNPDLIILSTGFDAARGDVGNARHYTDGTEAMGLDLEPEDYAWTARKVCEIADICCNGRVVSVLEGGYGRTSRRAPSPPPSVPAPPLSCNEPASVPVREKAVLDKSFFCECAIQHLKGLVDPYRPDDRD</sequence>
<dbReference type="InterPro" id="IPR023696">
    <property type="entry name" value="Ureohydrolase_dom_sf"/>
</dbReference>
<dbReference type="InterPro" id="IPR001005">
    <property type="entry name" value="SANT/Myb"/>
</dbReference>
<evidence type="ECO:0000256" key="1">
    <source>
        <dbReference type="ARBA" id="ARBA00004123"/>
    </source>
</evidence>
<feature type="compositionally biased region" description="Low complexity" evidence="16">
    <location>
        <begin position="311"/>
        <end position="322"/>
    </location>
</feature>
<dbReference type="EMBL" id="JALLPB020000038">
    <property type="protein sequence ID" value="KAL3823412.1"/>
    <property type="molecule type" value="Genomic_DNA"/>
</dbReference>
<dbReference type="Proteomes" id="UP001530377">
    <property type="component" value="Unassembled WGS sequence"/>
</dbReference>
<feature type="compositionally biased region" description="Polar residues" evidence="16">
    <location>
        <begin position="242"/>
        <end position="254"/>
    </location>
</feature>
<dbReference type="PANTHER" id="PTHR10625:SF5">
    <property type="entry name" value="HISTONE DEACETYLASE"/>
    <property type="match status" value="1"/>
</dbReference>
<evidence type="ECO:0000313" key="21">
    <source>
        <dbReference type="Proteomes" id="UP001530377"/>
    </source>
</evidence>
<feature type="region of interest" description="Disordered" evidence="16">
    <location>
        <begin position="303"/>
        <end position="326"/>
    </location>
</feature>
<dbReference type="SMART" id="SM00717">
    <property type="entry name" value="SANT"/>
    <property type="match status" value="1"/>
</dbReference>
<keyword evidence="14" id="KW-0539">Nucleus</keyword>
<feature type="repeat" description="ANK" evidence="15">
    <location>
        <begin position="701"/>
        <end position="733"/>
    </location>
</feature>
<organism evidence="20 21">
    <name type="scientific">Cyclostephanos tholiformis</name>
    <dbReference type="NCBI Taxonomy" id="382380"/>
    <lineage>
        <taxon>Eukaryota</taxon>
        <taxon>Sar</taxon>
        <taxon>Stramenopiles</taxon>
        <taxon>Ochrophyta</taxon>
        <taxon>Bacillariophyta</taxon>
        <taxon>Coscinodiscophyceae</taxon>
        <taxon>Thalassiosirophycidae</taxon>
        <taxon>Stephanodiscales</taxon>
        <taxon>Stephanodiscaceae</taxon>
        <taxon>Cyclostephanos</taxon>
    </lineage>
</organism>
<dbReference type="Pfam" id="PF00850">
    <property type="entry name" value="Hist_deacetyl"/>
    <property type="match status" value="2"/>
</dbReference>
<dbReference type="GO" id="GO:0010468">
    <property type="term" value="P:regulation of gene expression"/>
    <property type="evidence" value="ECO:0007669"/>
    <property type="project" value="UniProtKB-ARBA"/>
</dbReference>
<evidence type="ECO:0000256" key="12">
    <source>
        <dbReference type="ARBA" id="ARBA00023125"/>
    </source>
</evidence>
<feature type="compositionally biased region" description="Polar residues" evidence="16">
    <location>
        <begin position="435"/>
        <end position="451"/>
    </location>
</feature>
<dbReference type="InterPro" id="IPR002110">
    <property type="entry name" value="Ankyrin_rpt"/>
</dbReference>
<dbReference type="FunFam" id="1.10.10.60:FF:000151">
    <property type="entry name" value="histone H2A deubiquitinase MYSM1 isoform X2"/>
    <property type="match status" value="1"/>
</dbReference>
<dbReference type="EC" id="3.5.1.98" evidence="3"/>
<dbReference type="InterPro" id="IPR017930">
    <property type="entry name" value="Myb_dom"/>
</dbReference>
<dbReference type="GO" id="GO:0141221">
    <property type="term" value="F:histone deacetylase activity, hydrolytic mechanism"/>
    <property type="evidence" value="ECO:0007669"/>
    <property type="project" value="UniProtKB-EC"/>
</dbReference>
<feature type="region of interest" description="Disordered" evidence="16">
    <location>
        <begin position="59"/>
        <end position="123"/>
    </location>
</feature>
<evidence type="ECO:0000256" key="2">
    <source>
        <dbReference type="ARBA" id="ARBA00007738"/>
    </source>
</evidence>
<dbReference type="PANTHER" id="PTHR10625">
    <property type="entry name" value="HISTONE DEACETYLASE HDAC1-RELATED"/>
    <property type="match status" value="1"/>
</dbReference>
<feature type="region of interest" description="Disordered" evidence="16">
    <location>
        <begin position="1128"/>
        <end position="1210"/>
    </location>
</feature>
<feature type="compositionally biased region" description="Low complexity" evidence="16">
    <location>
        <begin position="60"/>
        <end position="69"/>
    </location>
</feature>
<feature type="compositionally biased region" description="Low complexity" evidence="16">
    <location>
        <begin position="1185"/>
        <end position="1199"/>
    </location>
</feature>
<dbReference type="PROSITE" id="PS51294">
    <property type="entry name" value="HTH_MYB"/>
    <property type="match status" value="1"/>
</dbReference>
<dbReference type="InterPro" id="IPR037138">
    <property type="entry name" value="His_deacetylse_dom_sf"/>
</dbReference>
<feature type="region of interest" description="Disordered" evidence="16">
    <location>
        <begin position="433"/>
        <end position="454"/>
    </location>
</feature>
<keyword evidence="6" id="KW-0479">Metal-binding</keyword>
<feature type="compositionally biased region" description="Basic and acidic residues" evidence="16">
    <location>
        <begin position="109"/>
        <end position="123"/>
    </location>
</feature>
<dbReference type="CDD" id="cd00167">
    <property type="entry name" value="SANT"/>
    <property type="match status" value="1"/>
</dbReference>
<dbReference type="SUPFAM" id="SSF52768">
    <property type="entry name" value="Arginase/deacetylase"/>
    <property type="match status" value="2"/>
</dbReference>
<feature type="compositionally biased region" description="Polar residues" evidence="16">
    <location>
        <begin position="207"/>
        <end position="218"/>
    </location>
</feature>
<feature type="compositionally biased region" description="Pro residues" evidence="16">
    <location>
        <begin position="1315"/>
        <end position="1325"/>
    </location>
</feature>
<evidence type="ECO:0000313" key="20">
    <source>
        <dbReference type="EMBL" id="KAL3823412.1"/>
    </source>
</evidence>
<dbReference type="NCBIfam" id="TIGR01557">
    <property type="entry name" value="myb_SHAQKYF"/>
    <property type="match status" value="1"/>
</dbReference>
<keyword evidence="5" id="KW-0645">Protease</keyword>
<dbReference type="SUPFAM" id="SSF46689">
    <property type="entry name" value="Homeodomain-like"/>
    <property type="match status" value="1"/>
</dbReference>
<evidence type="ECO:0000259" key="18">
    <source>
        <dbReference type="PROSITE" id="PS51293"/>
    </source>
</evidence>
<evidence type="ECO:0000256" key="11">
    <source>
        <dbReference type="ARBA" id="ARBA00023049"/>
    </source>
</evidence>
<dbReference type="GO" id="GO:0046872">
    <property type="term" value="F:metal ion binding"/>
    <property type="evidence" value="ECO:0007669"/>
    <property type="project" value="UniProtKB-KW"/>
</dbReference>
<evidence type="ECO:0000256" key="9">
    <source>
        <dbReference type="ARBA" id="ARBA00022853"/>
    </source>
</evidence>
<name>A0ABD3SFT7_9STRA</name>
<protein>
    <recommendedName>
        <fullName evidence="3">histone deacetylase</fullName>
        <ecNumber evidence="3">3.5.1.98</ecNumber>
    </recommendedName>
</protein>
<proteinExistence type="inferred from homology"/>
<evidence type="ECO:0000259" key="19">
    <source>
        <dbReference type="PROSITE" id="PS51294"/>
    </source>
</evidence>
<dbReference type="PROSITE" id="PS50088">
    <property type="entry name" value="ANK_REPEAT"/>
    <property type="match status" value="3"/>
</dbReference>
<feature type="region of interest" description="Disordered" evidence="16">
    <location>
        <begin position="1307"/>
        <end position="1328"/>
    </location>
</feature>
<evidence type="ECO:0000256" key="5">
    <source>
        <dbReference type="ARBA" id="ARBA00022670"/>
    </source>
</evidence>
<accession>A0ABD3SFT7</accession>
<dbReference type="Pfam" id="PF12796">
    <property type="entry name" value="Ank_2"/>
    <property type="match status" value="1"/>
</dbReference>
<dbReference type="PROSITE" id="PS50297">
    <property type="entry name" value="ANK_REP_REGION"/>
    <property type="match status" value="2"/>
</dbReference>
<evidence type="ECO:0000256" key="16">
    <source>
        <dbReference type="SAM" id="MobiDB-lite"/>
    </source>
</evidence>
<feature type="domain" description="HTH myb-type" evidence="19">
    <location>
        <begin position="122"/>
        <end position="170"/>
    </location>
</feature>
<feature type="domain" description="SANT" evidence="18">
    <location>
        <begin position="119"/>
        <end position="155"/>
    </location>
</feature>
<evidence type="ECO:0000256" key="3">
    <source>
        <dbReference type="ARBA" id="ARBA00012111"/>
    </source>
</evidence>
<dbReference type="GO" id="GO:0008237">
    <property type="term" value="F:metallopeptidase activity"/>
    <property type="evidence" value="ECO:0007669"/>
    <property type="project" value="UniProtKB-KW"/>
</dbReference>
<feature type="region of interest" description="Disordered" evidence="16">
    <location>
        <begin position="192"/>
        <end position="291"/>
    </location>
</feature>
<comment type="similarity">
    <text evidence="2">Belongs to the histone deacetylase family. HD type 2 subfamily.</text>
</comment>
<evidence type="ECO:0000256" key="4">
    <source>
        <dbReference type="ARBA" id="ARBA00022491"/>
    </source>
</evidence>
<dbReference type="InterPro" id="IPR006447">
    <property type="entry name" value="Myb_dom_plants"/>
</dbReference>
<comment type="subcellular location">
    <subcellularLocation>
        <location evidence="1">Nucleus</location>
    </subcellularLocation>
</comment>
<evidence type="ECO:0000256" key="14">
    <source>
        <dbReference type="ARBA" id="ARBA00023242"/>
    </source>
</evidence>
<feature type="compositionally biased region" description="Polar residues" evidence="16">
    <location>
        <begin position="272"/>
        <end position="281"/>
    </location>
</feature>
<feature type="compositionally biased region" description="Low complexity" evidence="16">
    <location>
        <begin position="282"/>
        <end position="291"/>
    </location>
</feature>
<keyword evidence="21" id="KW-1185">Reference proteome</keyword>
<keyword evidence="15" id="KW-0040">ANK repeat</keyword>
<evidence type="ECO:0000259" key="17">
    <source>
        <dbReference type="PROSITE" id="PS50090"/>
    </source>
</evidence>
<dbReference type="Gene3D" id="1.25.40.20">
    <property type="entry name" value="Ankyrin repeat-containing domain"/>
    <property type="match status" value="1"/>
</dbReference>
<feature type="repeat" description="ANK" evidence="15">
    <location>
        <begin position="734"/>
        <end position="768"/>
    </location>
</feature>
<feature type="domain" description="Myb-like" evidence="17">
    <location>
        <begin position="116"/>
        <end position="166"/>
    </location>
</feature>
<evidence type="ECO:0000256" key="15">
    <source>
        <dbReference type="PROSITE-ProRule" id="PRU00023"/>
    </source>
</evidence>
<keyword evidence="13" id="KW-0804">Transcription</keyword>
<dbReference type="GO" id="GO:0006508">
    <property type="term" value="P:proteolysis"/>
    <property type="evidence" value="ECO:0007669"/>
    <property type="project" value="UniProtKB-KW"/>
</dbReference>
<dbReference type="PROSITE" id="PS50090">
    <property type="entry name" value="MYB_LIKE"/>
    <property type="match status" value="1"/>
</dbReference>
<dbReference type="InterPro" id="IPR036770">
    <property type="entry name" value="Ankyrin_rpt-contain_sf"/>
</dbReference>
<dbReference type="InterPro" id="IPR023801">
    <property type="entry name" value="His_deacetylse_dom"/>
</dbReference>
<keyword evidence="4" id="KW-0678">Repressor</keyword>
<gene>
    <name evidence="20" type="ORF">ACHAXA_004287</name>
</gene>
<evidence type="ECO:0000256" key="6">
    <source>
        <dbReference type="ARBA" id="ARBA00022723"/>
    </source>
</evidence>
<dbReference type="GO" id="GO:0005634">
    <property type="term" value="C:nucleus"/>
    <property type="evidence" value="ECO:0007669"/>
    <property type="project" value="UniProtKB-SubCell"/>
</dbReference>
<dbReference type="PRINTS" id="PR01415">
    <property type="entry name" value="ANKYRIN"/>
</dbReference>
<dbReference type="PROSITE" id="PS51293">
    <property type="entry name" value="SANT"/>
    <property type="match status" value="1"/>
</dbReference>
<keyword evidence="10" id="KW-0805">Transcription regulation</keyword>
<keyword evidence="8" id="KW-0862">Zinc</keyword>
<dbReference type="SMART" id="SM00248">
    <property type="entry name" value="ANK"/>
    <property type="match status" value="3"/>
</dbReference>
<feature type="repeat" description="ANK" evidence="15">
    <location>
        <begin position="657"/>
        <end position="700"/>
    </location>
</feature>
<evidence type="ECO:0000256" key="10">
    <source>
        <dbReference type="ARBA" id="ARBA00023015"/>
    </source>
</evidence>
<evidence type="ECO:0000256" key="7">
    <source>
        <dbReference type="ARBA" id="ARBA00022801"/>
    </source>
</evidence>